<comment type="caution">
    <text evidence="3">The sequence shown here is derived from an EMBL/GenBank/DDBJ whole genome shotgun (WGS) entry which is preliminary data.</text>
</comment>
<dbReference type="Proteomes" id="UP000567293">
    <property type="component" value="Unassembled WGS sequence"/>
</dbReference>
<organism evidence="3 4">
    <name type="scientific">Candidatus Acidiferrum panamense</name>
    <dbReference type="NCBI Taxonomy" id="2741543"/>
    <lineage>
        <taxon>Bacteria</taxon>
        <taxon>Pseudomonadati</taxon>
        <taxon>Acidobacteriota</taxon>
        <taxon>Terriglobia</taxon>
        <taxon>Candidatus Acidiferrales</taxon>
        <taxon>Candidatus Acidiferrum</taxon>
    </lineage>
</organism>
<gene>
    <name evidence="3" type="ORF">HRJ53_05230</name>
</gene>
<dbReference type="Gene3D" id="3.10.450.160">
    <property type="entry name" value="inner membrane protein cigr"/>
    <property type="match status" value="1"/>
</dbReference>
<evidence type="ECO:0000313" key="4">
    <source>
        <dbReference type="Proteomes" id="UP000567293"/>
    </source>
</evidence>
<keyword evidence="4" id="KW-1185">Reference proteome</keyword>
<feature type="region of interest" description="Disordered" evidence="1">
    <location>
        <begin position="26"/>
        <end position="55"/>
    </location>
</feature>
<reference evidence="3" key="1">
    <citation type="submission" date="2020-06" db="EMBL/GenBank/DDBJ databases">
        <title>Legume-microbial interactions unlock mineral nutrients during tropical forest succession.</title>
        <authorList>
            <person name="Epihov D.Z."/>
        </authorList>
    </citation>
    <scope>NUCLEOTIDE SEQUENCE [LARGE SCALE GENOMIC DNA]</scope>
    <source>
        <strain evidence="3">Pan2503</strain>
    </source>
</reference>
<evidence type="ECO:0008006" key="5">
    <source>
        <dbReference type="Google" id="ProtNLM"/>
    </source>
</evidence>
<accession>A0A7V8NN49</accession>
<evidence type="ECO:0000256" key="2">
    <source>
        <dbReference type="SAM" id="SignalP"/>
    </source>
</evidence>
<feature type="chain" id="PRO_5031377064" description="RcnB family protein" evidence="2">
    <location>
        <begin position="26"/>
        <end position="153"/>
    </location>
</feature>
<protein>
    <recommendedName>
        <fullName evidence="5">RcnB family protein</fullName>
    </recommendedName>
</protein>
<feature type="region of interest" description="Disordered" evidence="1">
    <location>
        <begin position="73"/>
        <end position="104"/>
    </location>
</feature>
<proteinExistence type="predicted"/>
<sequence>MRSRLLRLGVTGLLSLALLASPAFSQGNSQGHGKGKGHNKHQDSDEQGEGSKYFFGDRDREIITRYYSNRGSDLPPGLAKRGGNLPPGLEKHLERNGTLPPGLQKRIEPCPEELERQLPSLPAEYRRAVIGAHLVILNRNTNVIVDVMKDVVR</sequence>
<dbReference type="AlphaFoldDB" id="A0A7V8NN49"/>
<keyword evidence="2" id="KW-0732">Signal</keyword>
<evidence type="ECO:0000256" key="1">
    <source>
        <dbReference type="SAM" id="MobiDB-lite"/>
    </source>
</evidence>
<feature type="signal peptide" evidence="2">
    <location>
        <begin position="1"/>
        <end position="25"/>
    </location>
</feature>
<dbReference type="EMBL" id="JACDQQ010000505">
    <property type="protein sequence ID" value="MBA0084379.1"/>
    <property type="molecule type" value="Genomic_DNA"/>
</dbReference>
<evidence type="ECO:0000313" key="3">
    <source>
        <dbReference type="EMBL" id="MBA0084379.1"/>
    </source>
</evidence>
<name>A0A7V8NN49_9BACT</name>